<dbReference type="KEGG" id="lmb:C9I47_3115"/>
<feature type="chain" id="PRO_5016103256" description="DUF2782 domain-containing protein" evidence="1">
    <location>
        <begin position="24"/>
        <end position="102"/>
    </location>
</feature>
<protein>
    <recommendedName>
        <fullName evidence="4">DUF2782 domain-containing protein</fullName>
    </recommendedName>
</protein>
<dbReference type="AlphaFoldDB" id="A0A2U9TGL0"/>
<reference evidence="2 3" key="1">
    <citation type="submission" date="2018-05" db="EMBL/GenBank/DDBJ databases">
        <title>The complete genome of Lysobacter maris HZ9B, a marine bacterium antagonistic against terrestrial plant pathogens.</title>
        <authorList>
            <person name="Zhang X.-Q."/>
        </authorList>
    </citation>
    <scope>NUCLEOTIDE SEQUENCE [LARGE SCALE GENOMIC DNA]</scope>
    <source>
        <strain evidence="2 3">HZ9B</strain>
    </source>
</reference>
<sequence>MHLEPAMRPALPLLLALSMTACASLGPAAADPTAGLVDPQVIRSEQPNGDVIEEYRVNGRLQVVKVTPARGPVYYLQDRDGDGRPDDGAPVSPVLWKLFEWD</sequence>
<dbReference type="InterPro" id="IPR021357">
    <property type="entry name" value="DUF2782"/>
</dbReference>
<keyword evidence="3" id="KW-1185">Reference proteome</keyword>
<feature type="signal peptide" evidence="1">
    <location>
        <begin position="1"/>
        <end position="23"/>
    </location>
</feature>
<evidence type="ECO:0000313" key="3">
    <source>
        <dbReference type="Proteomes" id="UP000249447"/>
    </source>
</evidence>
<evidence type="ECO:0000256" key="1">
    <source>
        <dbReference type="SAM" id="SignalP"/>
    </source>
</evidence>
<accession>A0A2U9TGL0</accession>
<gene>
    <name evidence="2" type="ORF">C9I47_3115</name>
</gene>
<evidence type="ECO:0008006" key="4">
    <source>
        <dbReference type="Google" id="ProtNLM"/>
    </source>
</evidence>
<name>A0A2U9TGL0_9GAMM</name>
<proteinExistence type="predicted"/>
<dbReference type="Gene3D" id="2.20.130.30">
    <property type="entry name" value="Protein of unknown function DUF2782"/>
    <property type="match status" value="1"/>
</dbReference>
<dbReference type="EMBL" id="CP029843">
    <property type="protein sequence ID" value="AWV08779.1"/>
    <property type="molecule type" value="Genomic_DNA"/>
</dbReference>
<organism evidence="2 3">
    <name type="scientific">Marilutibacter maris</name>
    <dbReference type="NCBI Taxonomy" id="1605891"/>
    <lineage>
        <taxon>Bacteria</taxon>
        <taxon>Pseudomonadati</taxon>
        <taxon>Pseudomonadota</taxon>
        <taxon>Gammaproteobacteria</taxon>
        <taxon>Lysobacterales</taxon>
        <taxon>Lysobacteraceae</taxon>
        <taxon>Marilutibacter</taxon>
    </lineage>
</organism>
<dbReference type="Pfam" id="PF11191">
    <property type="entry name" value="DUF2782"/>
    <property type="match status" value="1"/>
</dbReference>
<keyword evidence="1" id="KW-0732">Signal</keyword>
<dbReference type="Proteomes" id="UP000249447">
    <property type="component" value="Chromosome"/>
</dbReference>
<evidence type="ECO:0000313" key="2">
    <source>
        <dbReference type="EMBL" id="AWV08779.1"/>
    </source>
</evidence>